<evidence type="ECO:0000313" key="8">
    <source>
        <dbReference type="Proteomes" id="UP001570846"/>
    </source>
</evidence>
<dbReference type="Proteomes" id="UP001570846">
    <property type="component" value="Unassembled WGS sequence"/>
</dbReference>
<evidence type="ECO:0000256" key="1">
    <source>
        <dbReference type="ARBA" id="ARBA00022428"/>
    </source>
</evidence>
<evidence type="ECO:0000256" key="2">
    <source>
        <dbReference type="ARBA" id="ARBA00022603"/>
    </source>
</evidence>
<dbReference type="EMBL" id="JBGOGF010000003">
    <property type="protein sequence ID" value="MFA1770863.1"/>
    <property type="molecule type" value="Genomic_DNA"/>
</dbReference>
<accession>A0A5M8QE90</accession>
<dbReference type="GO" id="GO:0008168">
    <property type="term" value="F:methyltransferase activity"/>
    <property type="evidence" value="ECO:0007669"/>
    <property type="project" value="UniProtKB-KW"/>
</dbReference>
<dbReference type="InterPro" id="IPR029063">
    <property type="entry name" value="SAM-dependent_MTases_sf"/>
</dbReference>
<dbReference type="Pfam" id="PF01209">
    <property type="entry name" value="Ubie_methyltran"/>
    <property type="match status" value="1"/>
</dbReference>
<dbReference type="GO" id="GO:0009234">
    <property type="term" value="P:menaquinone biosynthetic process"/>
    <property type="evidence" value="ECO:0007669"/>
    <property type="project" value="UniProtKB-KW"/>
</dbReference>
<keyword evidence="8" id="KW-1185">Reference proteome</keyword>
<evidence type="ECO:0000313" key="5">
    <source>
        <dbReference type="EMBL" id="KAA6433240.1"/>
    </source>
</evidence>
<reference evidence="5 7" key="2">
    <citation type="submission" date="2019-09" db="EMBL/GenBank/DDBJ databases">
        <title>A bacterium isolated from glacier soil.</title>
        <authorList>
            <person name="Liu Q."/>
        </authorList>
    </citation>
    <scope>NUCLEOTIDE SEQUENCE [LARGE SCALE GENOMIC DNA]</scope>
    <source>
        <strain evidence="5 7">MDT1-10-3</strain>
    </source>
</reference>
<name>A0A5M8QE90_9BACT</name>
<keyword evidence="1" id="KW-0474">Menaquinone biosynthesis</keyword>
<keyword evidence="2 5" id="KW-0489">Methyltransferase</keyword>
<dbReference type="PANTHER" id="PTHR43591:SF24">
    <property type="entry name" value="2-METHOXY-6-POLYPRENYL-1,4-BENZOQUINOL METHYLASE, MITOCHONDRIAL"/>
    <property type="match status" value="1"/>
</dbReference>
<dbReference type="CDD" id="cd02440">
    <property type="entry name" value="AdoMet_MTases"/>
    <property type="match status" value="1"/>
</dbReference>
<dbReference type="EC" id="2.1.1.-" evidence="6"/>
<dbReference type="Proteomes" id="UP000323866">
    <property type="component" value="Unassembled WGS sequence"/>
</dbReference>
<dbReference type="PROSITE" id="PS51608">
    <property type="entry name" value="SAM_MT_UBIE"/>
    <property type="match status" value="1"/>
</dbReference>
<evidence type="ECO:0000256" key="4">
    <source>
        <dbReference type="ARBA" id="ARBA00022691"/>
    </source>
</evidence>
<dbReference type="Gene3D" id="3.40.50.150">
    <property type="entry name" value="Vaccinia Virus protein VP39"/>
    <property type="match status" value="1"/>
</dbReference>
<proteinExistence type="predicted"/>
<dbReference type="RefSeq" id="WP_149098901.1">
    <property type="nucleotide sequence ID" value="NZ_BMMG01000004.1"/>
</dbReference>
<dbReference type="PANTHER" id="PTHR43591">
    <property type="entry name" value="METHYLTRANSFERASE"/>
    <property type="match status" value="1"/>
</dbReference>
<comment type="caution">
    <text evidence="5">The sequence shown here is derived from an EMBL/GenBank/DDBJ whole genome shotgun (WGS) entry which is preliminary data.</text>
</comment>
<dbReference type="GO" id="GO:0032259">
    <property type="term" value="P:methylation"/>
    <property type="evidence" value="ECO:0007669"/>
    <property type="project" value="UniProtKB-KW"/>
</dbReference>
<dbReference type="SUPFAM" id="SSF53335">
    <property type="entry name" value="S-adenosyl-L-methionine-dependent methyltransferases"/>
    <property type="match status" value="1"/>
</dbReference>
<protein>
    <submittedName>
        <fullName evidence="6">Class I SAM-dependent methyltransferase</fullName>
        <ecNumber evidence="6">2.1.1.-</ecNumber>
    </submittedName>
    <submittedName>
        <fullName evidence="5">Methyltransferase domain-containing protein</fullName>
    </submittedName>
</protein>
<evidence type="ECO:0000313" key="7">
    <source>
        <dbReference type="Proteomes" id="UP000323866"/>
    </source>
</evidence>
<dbReference type="EMBL" id="VKKZ01000021">
    <property type="protein sequence ID" value="KAA6433240.1"/>
    <property type="molecule type" value="Genomic_DNA"/>
</dbReference>
<reference evidence="5 7" key="1">
    <citation type="submission" date="2019-07" db="EMBL/GenBank/DDBJ databases">
        <authorList>
            <person name="Qu J.-H."/>
        </authorList>
    </citation>
    <scope>NUCLEOTIDE SEQUENCE [LARGE SCALE GENOMIC DNA]</scope>
    <source>
        <strain evidence="5 7">MDT1-10-3</strain>
    </source>
</reference>
<evidence type="ECO:0000313" key="6">
    <source>
        <dbReference type="EMBL" id="MFA1770863.1"/>
    </source>
</evidence>
<dbReference type="InterPro" id="IPR004033">
    <property type="entry name" value="UbiE/COQ5_MeTrFase"/>
</dbReference>
<gene>
    <name evidence="6" type="ORF">ACD591_06140</name>
    <name evidence="5" type="ORF">FOE74_12190</name>
</gene>
<reference evidence="6 8" key="3">
    <citation type="submission" date="2024-08" db="EMBL/GenBank/DDBJ databases">
        <authorList>
            <person name="Wei W."/>
        </authorList>
    </citation>
    <scope>NUCLEOTIDE SEQUENCE [LARGE SCALE GENOMIC DNA]</scope>
    <source>
        <strain evidence="6 8">XU2</strain>
    </source>
</reference>
<dbReference type="OrthoDB" id="9770553at2"/>
<dbReference type="AlphaFoldDB" id="A0A5M8QE90"/>
<evidence type="ECO:0000256" key="3">
    <source>
        <dbReference type="ARBA" id="ARBA00022679"/>
    </source>
</evidence>
<sequence length="255" mass="29009">MKTLALPTPFPTKAVAQQQDQHFQKSYLVHLFNGMSSSYERMNYLTSFGFSRLWRSQMLASLPASDQPVQVVDLMTGMGEMWGPILRKWKNADLTALDFSDGMLHCAALKNHKKYEDKVHLHQTDVLQNPLPPATYDVVTCAFGLKTLSKRQMSQLARETHRLLKPNGRFTFIEISEPGVPWLKVPYLWYIRYLIPVIGFLFARKYGHYKELGYYTQAFGNAQEAAAIFKEAGLAVTPIKLFHGCATGFYGTKTT</sequence>
<keyword evidence="3 5" id="KW-0808">Transferase</keyword>
<keyword evidence="4" id="KW-0949">S-adenosyl-L-methionine</keyword>
<organism evidence="5 7">
    <name type="scientific">Rufibacter glacialis</name>
    <dbReference type="NCBI Taxonomy" id="1259555"/>
    <lineage>
        <taxon>Bacteria</taxon>
        <taxon>Pseudomonadati</taxon>
        <taxon>Bacteroidota</taxon>
        <taxon>Cytophagia</taxon>
        <taxon>Cytophagales</taxon>
        <taxon>Hymenobacteraceae</taxon>
        <taxon>Rufibacter</taxon>
    </lineage>
</organism>